<dbReference type="PANTHER" id="PTHR43409">
    <property type="entry name" value="ANAEROBIC MAGNESIUM-PROTOPORPHYRIN IX MONOMETHYL ESTER CYCLASE-RELATED"/>
    <property type="match status" value="1"/>
</dbReference>
<evidence type="ECO:0000256" key="3">
    <source>
        <dbReference type="ARBA" id="ARBA00022723"/>
    </source>
</evidence>
<evidence type="ECO:0000313" key="7">
    <source>
        <dbReference type="EMBL" id="MBB6480333.1"/>
    </source>
</evidence>
<dbReference type="Pfam" id="PF04055">
    <property type="entry name" value="Radical_SAM"/>
    <property type="match status" value="1"/>
</dbReference>
<dbReference type="GO" id="GO:0003824">
    <property type="term" value="F:catalytic activity"/>
    <property type="evidence" value="ECO:0007669"/>
    <property type="project" value="InterPro"/>
</dbReference>
<keyword evidence="4" id="KW-0408">Iron</keyword>
<dbReference type="InterPro" id="IPR051198">
    <property type="entry name" value="BchE-like"/>
</dbReference>
<dbReference type="EMBL" id="JACHGJ010000003">
    <property type="protein sequence ID" value="MBB6480333.1"/>
    <property type="molecule type" value="Genomic_DNA"/>
</dbReference>
<proteinExistence type="predicted"/>
<name>A0A841R8V4_9SPIO</name>
<dbReference type="InterPro" id="IPR007197">
    <property type="entry name" value="rSAM"/>
</dbReference>
<dbReference type="SMART" id="SM00729">
    <property type="entry name" value="Elp3"/>
    <property type="match status" value="1"/>
</dbReference>
<gene>
    <name evidence="7" type="ORF">HNR50_001996</name>
</gene>
<feature type="domain" description="Elp3/MiaA/NifB-like radical SAM core" evidence="6">
    <location>
        <begin position="264"/>
        <end position="469"/>
    </location>
</feature>
<dbReference type="GO" id="GO:0046872">
    <property type="term" value="F:metal ion binding"/>
    <property type="evidence" value="ECO:0007669"/>
    <property type="project" value="UniProtKB-KW"/>
</dbReference>
<evidence type="ECO:0000256" key="5">
    <source>
        <dbReference type="ARBA" id="ARBA00023014"/>
    </source>
</evidence>
<keyword evidence="3" id="KW-0479">Metal-binding</keyword>
<dbReference type="Gene3D" id="3.80.30.20">
    <property type="entry name" value="tm_1862 like domain"/>
    <property type="match status" value="1"/>
</dbReference>
<comment type="cofactor">
    <cofactor evidence="1">
        <name>[4Fe-4S] cluster</name>
        <dbReference type="ChEBI" id="CHEBI:49883"/>
    </cofactor>
</comment>
<evidence type="ECO:0000256" key="4">
    <source>
        <dbReference type="ARBA" id="ARBA00023004"/>
    </source>
</evidence>
<accession>A0A841R8V4</accession>
<reference evidence="7 8" key="1">
    <citation type="submission" date="2020-08" db="EMBL/GenBank/DDBJ databases">
        <title>Genomic Encyclopedia of Type Strains, Phase IV (KMG-IV): sequencing the most valuable type-strain genomes for metagenomic binning, comparative biology and taxonomic classification.</title>
        <authorList>
            <person name="Goeker M."/>
        </authorList>
    </citation>
    <scope>NUCLEOTIDE SEQUENCE [LARGE SCALE GENOMIC DNA]</scope>
    <source>
        <strain evidence="7 8">DSM 2461</strain>
    </source>
</reference>
<keyword evidence="2" id="KW-0949">S-adenosyl-L-methionine</keyword>
<keyword evidence="8" id="KW-1185">Reference proteome</keyword>
<dbReference type="InterPro" id="IPR058240">
    <property type="entry name" value="rSAM_sf"/>
</dbReference>
<keyword evidence="5" id="KW-0411">Iron-sulfur</keyword>
<dbReference type="InterPro" id="IPR023404">
    <property type="entry name" value="rSAM_horseshoe"/>
</dbReference>
<dbReference type="SUPFAM" id="SSF102114">
    <property type="entry name" value="Radical SAM enzymes"/>
    <property type="match status" value="1"/>
</dbReference>
<dbReference type="PANTHER" id="PTHR43409:SF7">
    <property type="entry name" value="BLL1977 PROTEIN"/>
    <property type="match status" value="1"/>
</dbReference>
<dbReference type="RefSeq" id="WP_184746481.1">
    <property type="nucleotide sequence ID" value="NZ_JACHGJ010000003.1"/>
</dbReference>
<dbReference type="AlphaFoldDB" id="A0A841R8V4"/>
<evidence type="ECO:0000256" key="1">
    <source>
        <dbReference type="ARBA" id="ARBA00001966"/>
    </source>
</evidence>
<evidence type="ECO:0000256" key="2">
    <source>
        <dbReference type="ARBA" id="ARBA00022691"/>
    </source>
</evidence>
<dbReference type="Proteomes" id="UP000587760">
    <property type="component" value="Unassembled WGS sequence"/>
</dbReference>
<dbReference type="GO" id="GO:0051536">
    <property type="term" value="F:iron-sulfur cluster binding"/>
    <property type="evidence" value="ECO:0007669"/>
    <property type="project" value="UniProtKB-KW"/>
</dbReference>
<dbReference type="GO" id="GO:0005829">
    <property type="term" value="C:cytosol"/>
    <property type="evidence" value="ECO:0007669"/>
    <property type="project" value="TreeGrafter"/>
</dbReference>
<organism evidence="7 8">
    <name type="scientific">Spirochaeta isovalerica</name>
    <dbReference type="NCBI Taxonomy" id="150"/>
    <lineage>
        <taxon>Bacteria</taxon>
        <taxon>Pseudomonadati</taxon>
        <taxon>Spirochaetota</taxon>
        <taxon>Spirochaetia</taxon>
        <taxon>Spirochaetales</taxon>
        <taxon>Spirochaetaceae</taxon>
        <taxon>Spirochaeta</taxon>
    </lineage>
</organism>
<dbReference type="SFLD" id="SFLDS00029">
    <property type="entry name" value="Radical_SAM"/>
    <property type="match status" value="1"/>
</dbReference>
<sequence>MMTHNTLRAILHPMLLIHPPQARNCEPPIALVHLAGALRAAGEPVIMIDGSLEGYIWLTEQPRADGEDRHAARVYGKRDKILSFPGTIASLDNYKRQIHEIKLLASSSRPVSAGGIRISPADYDDPLLNPLRSKDLIKSWENPEENLFYPWFRERLAPLLEKNGQSAVGISISYLSQALTGLAICGWIKKCYPRIRIQVGGGLINSWLKGPSDMSFLYGLADNIYGGNGEEAIVRFAGRTYKGPGRVWYGDLYNREAPYLSPGRILPYSGSRGCSWKRCTFCSEKWEDNPYCETAASAAADDLFHLSEKYNPSLIHLCDSEISPLLMDEMIKRPPGPLWYGFSRFLPAMMNEAYCRNLAESGCRMLCLGLESGDQQVLNSLKKGIRLDMVSRILKNLKAAGISTYVYIMFGTPAERRDSAERTRDFVAEHSPYIDFLNVSIFNMPVNSEEASGLESGSFYDGDLSLYREFAHPEGWNRNEIRTFLAKDFRSVPEIRRILNRNLPVFTSNHAAFFTDSVR</sequence>
<dbReference type="SFLD" id="SFLDG01082">
    <property type="entry name" value="B12-binding_domain_containing"/>
    <property type="match status" value="1"/>
</dbReference>
<evidence type="ECO:0000313" key="8">
    <source>
        <dbReference type="Proteomes" id="UP000587760"/>
    </source>
</evidence>
<dbReference type="InterPro" id="IPR006638">
    <property type="entry name" value="Elp3/MiaA/NifB-like_rSAM"/>
</dbReference>
<protein>
    <recommendedName>
        <fullName evidence="6">Elp3/MiaA/NifB-like radical SAM core domain-containing protein</fullName>
    </recommendedName>
</protein>
<comment type="caution">
    <text evidence="7">The sequence shown here is derived from an EMBL/GenBank/DDBJ whole genome shotgun (WGS) entry which is preliminary data.</text>
</comment>
<evidence type="ECO:0000259" key="6">
    <source>
        <dbReference type="SMART" id="SM00729"/>
    </source>
</evidence>